<evidence type="ECO:0000313" key="1">
    <source>
        <dbReference type="EMBL" id="GLL00057.1"/>
    </source>
</evidence>
<organism evidence="1 2">
    <name type="scientific">Dactylosporangium matsuzakiense</name>
    <dbReference type="NCBI Taxonomy" id="53360"/>
    <lineage>
        <taxon>Bacteria</taxon>
        <taxon>Bacillati</taxon>
        <taxon>Actinomycetota</taxon>
        <taxon>Actinomycetes</taxon>
        <taxon>Micromonosporales</taxon>
        <taxon>Micromonosporaceae</taxon>
        <taxon>Dactylosporangium</taxon>
    </lineage>
</organism>
<accession>A0A9W6NKQ0</accession>
<sequence>MTGTAPAPAGTRCATHPDSDALVPAPEDFFHRWVAGNPLLGERRELLARWLDDPTDREEIAAALGWPLGALLRSFNDTAPIGTPVPFTYRGARFSVTAMAGVCDDIVGERFPRFGAPVVLRCYLTEPDLLPQAMYEAADWNFMDAGRPGFVGYAYGVREGDTLYLAGLQSDLAARYSYLFQGRGEGTDVRVGDEVGYRPTADLVARFGQYVPVLRRTFQRYWIDVLLGAVAAWAATEPRLHTLGLLSFDLEPQEDAHGHLVHRVYRQLPERLDAGVRHVHTGGRCHTYRTAAFSRVAALLGERWSAVPAPRSPAD</sequence>
<dbReference type="Proteomes" id="UP001143480">
    <property type="component" value="Unassembled WGS sequence"/>
</dbReference>
<proteinExistence type="predicted"/>
<protein>
    <submittedName>
        <fullName evidence="1">Uncharacterized protein</fullName>
    </submittedName>
</protein>
<reference evidence="1" key="1">
    <citation type="journal article" date="2014" name="Int. J. Syst. Evol. Microbiol.">
        <title>Complete genome sequence of Corynebacterium casei LMG S-19264T (=DSM 44701T), isolated from a smear-ripened cheese.</title>
        <authorList>
            <consortium name="US DOE Joint Genome Institute (JGI-PGF)"/>
            <person name="Walter F."/>
            <person name="Albersmeier A."/>
            <person name="Kalinowski J."/>
            <person name="Ruckert C."/>
        </authorList>
    </citation>
    <scope>NUCLEOTIDE SEQUENCE</scope>
    <source>
        <strain evidence="1">VKM Ac-1321</strain>
    </source>
</reference>
<reference evidence="1" key="2">
    <citation type="submission" date="2023-01" db="EMBL/GenBank/DDBJ databases">
        <authorList>
            <person name="Sun Q."/>
            <person name="Evtushenko L."/>
        </authorList>
    </citation>
    <scope>NUCLEOTIDE SEQUENCE</scope>
    <source>
        <strain evidence="1">VKM Ac-1321</strain>
    </source>
</reference>
<name>A0A9W6NKQ0_9ACTN</name>
<keyword evidence="2" id="KW-1185">Reference proteome</keyword>
<comment type="caution">
    <text evidence="1">The sequence shown here is derived from an EMBL/GenBank/DDBJ whole genome shotgun (WGS) entry which is preliminary data.</text>
</comment>
<evidence type="ECO:0000313" key="2">
    <source>
        <dbReference type="Proteomes" id="UP001143480"/>
    </source>
</evidence>
<dbReference type="AlphaFoldDB" id="A0A9W6NKQ0"/>
<dbReference type="RefSeq" id="WP_261962827.1">
    <property type="nucleotide sequence ID" value="NZ_BAAAXA010000001.1"/>
</dbReference>
<dbReference type="EMBL" id="BSFP01000006">
    <property type="protein sequence ID" value="GLL00057.1"/>
    <property type="molecule type" value="Genomic_DNA"/>
</dbReference>
<gene>
    <name evidence="1" type="ORF">GCM10017581_017970</name>
</gene>